<evidence type="ECO:0000313" key="2">
    <source>
        <dbReference type="Proteomes" id="UP000663879"/>
    </source>
</evidence>
<dbReference type="Proteomes" id="UP000663879">
    <property type="component" value="Unassembled WGS sequence"/>
</dbReference>
<reference evidence="1" key="1">
    <citation type="submission" date="2021-02" db="EMBL/GenBank/DDBJ databases">
        <authorList>
            <person name="Nowell W R."/>
        </authorList>
    </citation>
    <scope>NUCLEOTIDE SEQUENCE</scope>
    <source>
        <strain evidence="1">Ploen Becks lab</strain>
    </source>
</reference>
<organism evidence="1 2">
    <name type="scientific">Brachionus calyciflorus</name>
    <dbReference type="NCBI Taxonomy" id="104777"/>
    <lineage>
        <taxon>Eukaryota</taxon>
        <taxon>Metazoa</taxon>
        <taxon>Spiralia</taxon>
        <taxon>Gnathifera</taxon>
        <taxon>Rotifera</taxon>
        <taxon>Eurotatoria</taxon>
        <taxon>Monogononta</taxon>
        <taxon>Pseudotrocha</taxon>
        <taxon>Ploima</taxon>
        <taxon>Brachionidae</taxon>
        <taxon>Brachionus</taxon>
    </lineage>
</organism>
<name>A0A813W6N3_9BILA</name>
<proteinExistence type="predicted"/>
<keyword evidence="2" id="KW-1185">Reference proteome</keyword>
<protein>
    <submittedName>
        <fullName evidence="1">Uncharacterized protein</fullName>
    </submittedName>
</protein>
<gene>
    <name evidence="1" type="ORF">OXX778_LOCUS9056</name>
</gene>
<sequence length="76" mass="8866">MLINSINMLPHMADDEKLFHFREGLKEMTKREITCRNIKTLSETTHLATQLEQAQNGLAYIYYINHDKNGKKGPFN</sequence>
<comment type="caution">
    <text evidence="1">The sequence shown here is derived from an EMBL/GenBank/DDBJ whole genome shotgun (WGS) entry which is preliminary data.</text>
</comment>
<dbReference type="EMBL" id="CAJNOC010001306">
    <property type="protein sequence ID" value="CAF0853153.1"/>
    <property type="molecule type" value="Genomic_DNA"/>
</dbReference>
<evidence type="ECO:0000313" key="1">
    <source>
        <dbReference type="EMBL" id="CAF0853153.1"/>
    </source>
</evidence>
<dbReference type="AlphaFoldDB" id="A0A813W6N3"/>
<accession>A0A813W6N3</accession>